<gene>
    <name evidence="4" type="ORF">ACFQV2_22190</name>
</gene>
<evidence type="ECO:0000259" key="3">
    <source>
        <dbReference type="PROSITE" id="PS51186"/>
    </source>
</evidence>
<feature type="domain" description="N-acetyltransferase" evidence="3">
    <location>
        <begin position="3"/>
        <end position="158"/>
    </location>
</feature>
<organism evidence="4 5">
    <name type="scientific">Actinokineospora soli</name>
    <dbReference type="NCBI Taxonomy" id="1048753"/>
    <lineage>
        <taxon>Bacteria</taxon>
        <taxon>Bacillati</taxon>
        <taxon>Actinomycetota</taxon>
        <taxon>Actinomycetes</taxon>
        <taxon>Pseudonocardiales</taxon>
        <taxon>Pseudonocardiaceae</taxon>
        <taxon>Actinokineospora</taxon>
    </lineage>
</organism>
<evidence type="ECO:0000313" key="4">
    <source>
        <dbReference type="EMBL" id="MFC7615792.1"/>
    </source>
</evidence>
<evidence type="ECO:0000256" key="2">
    <source>
        <dbReference type="ARBA" id="ARBA00023315"/>
    </source>
</evidence>
<accession>A0ABW2TPS2</accession>
<keyword evidence="5" id="KW-1185">Reference proteome</keyword>
<dbReference type="InterPro" id="IPR016181">
    <property type="entry name" value="Acyl_CoA_acyltransferase"/>
</dbReference>
<dbReference type="InterPro" id="IPR000182">
    <property type="entry name" value="GNAT_dom"/>
</dbReference>
<dbReference type="PANTHER" id="PTHR43877">
    <property type="entry name" value="AMINOALKYLPHOSPHONATE N-ACETYLTRANSFERASE-RELATED-RELATED"/>
    <property type="match status" value="1"/>
</dbReference>
<name>A0ABW2TPS2_9PSEU</name>
<dbReference type="EMBL" id="JBHTEY010000004">
    <property type="protein sequence ID" value="MFC7615792.1"/>
    <property type="molecule type" value="Genomic_DNA"/>
</dbReference>
<keyword evidence="1 4" id="KW-0808">Transferase</keyword>
<dbReference type="InterPro" id="IPR050832">
    <property type="entry name" value="Bact_Acetyltransf"/>
</dbReference>
<dbReference type="CDD" id="cd04301">
    <property type="entry name" value="NAT_SF"/>
    <property type="match status" value="1"/>
</dbReference>
<keyword evidence="2 4" id="KW-0012">Acyltransferase</keyword>
<proteinExistence type="predicted"/>
<reference evidence="5" key="1">
    <citation type="journal article" date="2019" name="Int. J. Syst. Evol. Microbiol.">
        <title>The Global Catalogue of Microorganisms (GCM) 10K type strain sequencing project: providing services to taxonomists for standard genome sequencing and annotation.</title>
        <authorList>
            <consortium name="The Broad Institute Genomics Platform"/>
            <consortium name="The Broad Institute Genome Sequencing Center for Infectious Disease"/>
            <person name="Wu L."/>
            <person name="Ma J."/>
        </authorList>
    </citation>
    <scope>NUCLEOTIDE SEQUENCE [LARGE SCALE GENOMIC DNA]</scope>
    <source>
        <strain evidence="5">JCM 17695</strain>
    </source>
</reference>
<comment type="caution">
    <text evidence="4">The sequence shown here is derived from an EMBL/GenBank/DDBJ whole genome shotgun (WGS) entry which is preliminary data.</text>
</comment>
<dbReference type="Pfam" id="PF00583">
    <property type="entry name" value="Acetyltransf_1"/>
    <property type="match status" value="1"/>
</dbReference>
<dbReference type="EC" id="2.3.-.-" evidence="4"/>
<sequence length="164" mass="17750">MTPRIRQATPADAESIATIWRTGWTDAHLGNVPDDLVAARTPETFTTRAADRAAGKDSATTLVAEVDGAIAGFVMVLDDEVEQVYVDARHRGRGIAAPLLSAAEAAIRDHGHPTAWLAVVPGNRPARHFYERQGWQDTGPYDHHAPGGFIVPVHKYVKDLTTGH</sequence>
<dbReference type="GO" id="GO:0016746">
    <property type="term" value="F:acyltransferase activity"/>
    <property type="evidence" value="ECO:0007669"/>
    <property type="project" value="UniProtKB-KW"/>
</dbReference>
<dbReference type="PROSITE" id="PS51186">
    <property type="entry name" value="GNAT"/>
    <property type="match status" value="1"/>
</dbReference>
<dbReference type="Proteomes" id="UP001596512">
    <property type="component" value="Unassembled WGS sequence"/>
</dbReference>
<evidence type="ECO:0000313" key="5">
    <source>
        <dbReference type="Proteomes" id="UP001596512"/>
    </source>
</evidence>
<dbReference type="Gene3D" id="3.40.630.30">
    <property type="match status" value="1"/>
</dbReference>
<dbReference type="SUPFAM" id="SSF55729">
    <property type="entry name" value="Acyl-CoA N-acyltransferases (Nat)"/>
    <property type="match status" value="1"/>
</dbReference>
<protein>
    <submittedName>
        <fullName evidence="4">GNAT family N-acetyltransferase</fullName>
        <ecNumber evidence="4">2.3.-.-</ecNumber>
    </submittedName>
</protein>
<evidence type="ECO:0000256" key="1">
    <source>
        <dbReference type="ARBA" id="ARBA00022679"/>
    </source>
</evidence>